<evidence type="ECO:0000256" key="3">
    <source>
        <dbReference type="ARBA" id="ARBA00022540"/>
    </source>
</evidence>
<dbReference type="SMART" id="SM00088">
    <property type="entry name" value="PINT"/>
    <property type="match status" value="1"/>
</dbReference>
<dbReference type="GO" id="GO:0003743">
    <property type="term" value="F:translation initiation factor activity"/>
    <property type="evidence" value="ECO:0007669"/>
    <property type="project" value="UniProtKB-UniRule"/>
</dbReference>
<comment type="similarity">
    <text evidence="5">Belongs to the eIF-3 subunit M family.</text>
</comment>
<comment type="function">
    <text evidence="5">Component of the eukaryotic translation initiation factor 3 (eIF-3) complex, which is involved in protein synthesis of a specialized repertoire of mRNAs and, together with other initiation factors, stimulates binding of mRNA and methionyl-tRNAi to the 40S ribosome. The eIF-3 complex specifically targets and initiates translation of a subset of mRNAs involved in cell proliferation.</text>
</comment>
<sequence>MKVKSNVPVFPSKSLNQQLIELAEYFKNELKGDIGVPDEDDQSEMILTIFSLVESSHLALKAPQESQCESLLNGILTCVLCFELPEETREKLIHNFANKLADTSEADGGLKYAGARLKVLSTLFYGMNEDSAVRFTPYCRLVELATASSYLHRVPTDPSKVREWIKAWKLDNSNIRILWRVLHASLMKSGDNTKASRVMVELLKTFSLETANEAKEEAVRCVRDAIADPYAVSLDHLLHLKPVQHLRGQALYQLLEIFVSGNVADYMRFYSQHRDAVDRTDLLHEANLRKIRLLTFLKMCRGHQVITHDEIEKELMLPPAEVEDFLIDALKTRLISGKIDAAQRRFRVTTCVEPSFSKAKWIELRDGLSQWQSQVRHMKRMLATVTNPDQA</sequence>
<evidence type="ECO:0000256" key="5">
    <source>
        <dbReference type="HAMAP-Rule" id="MF_03012"/>
    </source>
</evidence>
<evidence type="ECO:0000313" key="8">
    <source>
        <dbReference type="Proteomes" id="UP000186922"/>
    </source>
</evidence>
<dbReference type="GO" id="GO:0033290">
    <property type="term" value="C:eukaryotic 48S preinitiation complex"/>
    <property type="evidence" value="ECO:0007669"/>
    <property type="project" value="UniProtKB-UniRule"/>
</dbReference>
<comment type="subcellular location">
    <subcellularLocation>
        <location evidence="5">Cytoplasm</location>
    </subcellularLocation>
</comment>
<dbReference type="PANTHER" id="PTHR15350:SF2">
    <property type="entry name" value="EUKARYOTIC TRANSLATION INITIATION FACTOR 3 SUBUNIT M"/>
    <property type="match status" value="1"/>
</dbReference>
<feature type="domain" description="PCI" evidence="6">
    <location>
        <begin position="191"/>
        <end position="353"/>
    </location>
</feature>
<accession>A0A1D1W9Z4</accession>
<name>A0A1D1W9Z4_RAMVA</name>
<dbReference type="EMBL" id="BDGG01000017">
    <property type="protein sequence ID" value="GAV08464.1"/>
    <property type="molecule type" value="Genomic_DNA"/>
</dbReference>
<dbReference type="HAMAP" id="MF_03012">
    <property type="entry name" value="eIF3m"/>
    <property type="match status" value="1"/>
</dbReference>
<keyword evidence="4 5" id="KW-0648">Protein biosynthesis</keyword>
<evidence type="ECO:0000256" key="1">
    <source>
        <dbReference type="ARBA" id="ARBA00008482"/>
    </source>
</evidence>
<keyword evidence="2 5" id="KW-0963">Cytoplasm</keyword>
<keyword evidence="8" id="KW-1185">Reference proteome</keyword>
<dbReference type="GO" id="GO:0016282">
    <property type="term" value="C:eukaryotic 43S preinitiation complex"/>
    <property type="evidence" value="ECO:0007669"/>
    <property type="project" value="UniProtKB-UniRule"/>
</dbReference>
<dbReference type="InterPro" id="IPR045237">
    <property type="entry name" value="COPS7/eIF3m"/>
</dbReference>
<dbReference type="Pfam" id="PF01399">
    <property type="entry name" value="PCI"/>
    <property type="match status" value="1"/>
</dbReference>
<evidence type="ECO:0000313" key="7">
    <source>
        <dbReference type="EMBL" id="GAV08464.1"/>
    </source>
</evidence>
<evidence type="ECO:0000256" key="2">
    <source>
        <dbReference type="ARBA" id="ARBA00022490"/>
    </source>
</evidence>
<dbReference type="GO" id="GO:0071541">
    <property type="term" value="C:eukaryotic translation initiation factor 3 complex, eIF3m"/>
    <property type="evidence" value="ECO:0007669"/>
    <property type="project" value="UniProtKB-UniRule"/>
</dbReference>
<dbReference type="AlphaFoldDB" id="A0A1D1W9Z4"/>
<dbReference type="PANTHER" id="PTHR15350">
    <property type="entry name" value="COP9 SIGNALOSOME COMPLEX SUBUNIT 7/DENDRITIC CELL PROTEIN GA17"/>
    <property type="match status" value="1"/>
</dbReference>
<gene>
    <name evidence="7" type="primary">RvY_18147-1</name>
    <name evidence="7" type="synonym">RvY_18147.1</name>
    <name evidence="7" type="ORF">RvY_18147</name>
</gene>
<dbReference type="STRING" id="947166.A0A1D1W9Z4"/>
<comment type="caution">
    <text evidence="7">The sequence shown here is derived from an EMBL/GenBank/DDBJ whole genome shotgun (WGS) entry which is preliminary data.</text>
</comment>
<dbReference type="InterPro" id="IPR027528">
    <property type="entry name" value="eIF3m"/>
</dbReference>
<organism evidence="7 8">
    <name type="scientific">Ramazzottius varieornatus</name>
    <name type="common">Water bear</name>
    <name type="synonym">Tardigrade</name>
    <dbReference type="NCBI Taxonomy" id="947166"/>
    <lineage>
        <taxon>Eukaryota</taxon>
        <taxon>Metazoa</taxon>
        <taxon>Ecdysozoa</taxon>
        <taxon>Tardigrada</taxon>
        <taxon>Eutardigrada</taxon>
        <taxon>Parachela</taxon>
        <taxon>Hypsibioidea</taxon>
        <taxon>Ramazzottiidae</taxon>
        <taxon>Ramazzottius</taxon>
    </lineage>
</organism>
<dbReference type="GO" id="GO:0001732">
    <property type="term" value="P:formation of cytoplasmic translation initiation complex"/>
    <property type="evidence" value="ECO:0007669"/>
    <property type="project" value="UniProtKB-UniRule"/>
</dbReference>
<dbReference type="Proteomes" id="UP000186922">
    <property type="component" value="Unassembled WGS sequence"/>
</dbReference>
<protein>
    <recommendedName>
        <fullName evidence="5">Eukaryotic translation initiation factor 3 subunit M</fullName>
        <shortName evidence="5">eIF3m</shortName>
    </recommendedName>
</protein>
<dbReference type="OrthoDB" id="10267031at2759"/>
<comment type="similarity">
    <text evidence="1">Belongs to the CSN7/EIF3M family. CSN7 subfamily.</text>
</comment>
<evidence type="ECO:0000259" key="6">
    <source>
        <dbReference type="PROSITE" id="PS50250"/>
    </source>
</evidence>
<comment type="subunit">
    <text evidence="5">Component of the eukaryotic translation initiation factor 3 (eIF-3) complex.</text>
</comment>
<dbReference type="InterPro" id="IPR000717">
    <property type="entry name" value="PCI_dom"/>
</dbReference>
<evidence type="ECO:0000256" key="4">
    <source>
        <dbReference type="ARBA" id="ARBA00022917"/>
    </source>
</evidence>
<proteinExistence type="inferred from homology"/>
<keyword evidence="3 5" id="KW-0396">Initiation factor</keyword>
<dbReference type="PROSITE" id="PS50250">
    <property type="entry name" value="PCI"/>
    <property type="match status" value="1"/>
</dbReference>
<reference evidence="7 8" key="1">
    <citation type="journal article" date="2016" name="Nat. Commun.">
        <title>Extremotolerant tardigrade genome and improved radiotolerance of human cultured cells by tardigrade-unique protein.</title>
        <authorList>
            <person name="Hashimoto T."/>
            <person name="Horikawa D.D."/>
            <person name="Saito Y."/>
            <person name="Kuwahara H."/>
            <person name="Kozuka-Hata H."/>
            <person name="Shin-I T."/>
            <person name="Minakuchi Y."/>
            <person name="Ohishi K."/>
            <person name="Motoyama A."/>
            <person name="Aizu T."/>
            <person name="Enomoto A."/>
            <person name="Kondo K."/>
            <person name="Tanaka S."/>
            <person name="Hara Y."/>
            <person name="Koshikawa S."/>
            <person name="Sagara H."/>
            <person name="Miura T."/>
            <person name="Yokobori S."/>
            <person name="Miyagawa K."/>
            <person name="Suzuki Y."/>
            <person name="Kubo T."/>
            <person name="Oyama M."/>
            <person name="Kohara Y."/>
            <person name="Fujiyama A."/>
            <person name="Arakawa K."/>
            <person name="Katayama T."/>
            <person name="Toyoda A."/>
            <person name="Kunieda T."/>
        </authorList>
    </citation>
    <scope>NUCLEOTIDE SEQUENCE [LARGE SCALE GENOMIC DNA]</scope>
    <source>
        <strain evidence="7 8">YOKOZUNA-1</strain>
    </source>
</reference>